<dbReference type="Pfam" id="PF00400">
    <property type="entry name" value="WD40"/>
    <property type="match status" value="2"/>
</dbReference>
<sequence length="350" mass="38009">MSVSISLQRFAKLIIVSSLLVACSSERLALQEWKHSQLGSYAAAFSPDRRYVLVGDTEQPAKLWDIEANKIKFAWQNKPDEAGTTTDVAFSHDGKVAATSESKTIVLWNMADGEPMVRLGFPVTIKDIALSPQGDYVLLALQDRTAVYFDVIANRVIHVFEHDGNAVNSPINQLINAVAISPDGQSALTGGDDNTARLWNLETGAQLQQWQHGNDVSLVSFDPAGGFVVSAAGNDQTYIWNLTSAEQVAVLNTSPIPIGNAWSDFPVFQTTTTAIGYSADNQFIVTGHPNRQICTWQANDGASVACWQAPRREALKPGVVLQAVTFSPDGTAIYSESGNGLAQKWQFQHD</sequence>
<evidence type="ECO:0000313" key="5">
    <source>
        <dbReference type="Proteomes" id="UP000029999"/>
    </source>
</evidence>
<dbReference type="Gene3D" id="2.130.10.10">
    <property type="entry name" value="YVTN repeat-like/Quinoprotein amine dehydrogenase"/>
    <property type="match status" value="2"/>
</dbReference>
<dbReference type="Proteomes" id="UP000029999">
    <property type="component" value="Unassembled WGS sequence"/>
</dbReference>
<reference evidence="4 5" key="1">
    <citation type="submission" date="2014-09" db="EMBL/GenBank/DDBJ databases">
        <authorList>
            <person name="Grob C."/>
            <person name="Taubert M."/>
            <person name="Howat A.M."/>
            <person name="Burns O.J."/>
            <person name="Dixon J.L."/>
            <person name="Chen Y."/>
            <person name="Murrell J.C."/>
        </authorList>
    </citation>
    <scope>NUCLEOTIDE SEQUENCE [LARGE SCALE GENOMIC DNA]</scope>
    <source>
        <strain evidence="4">L4</strain>
    </source>
</reference>
<dbReference type="PROSITE" id="PS50294">
    <property type="entry name" value="WD_REPEATS_REGION"/>
    <property type="match status" value="1"/>
</dbReference>
<dbReference type="PANTHER" id="PTHR19879:SF9">
    <property type="entry name" value="TRANSCRIPTION INITIATION FACTOR TFIID SUBUNIT 5"/>
    <property type="match status" value="1"/>
</dbReference>
<dbReference type="PANTHER" id="PTHR19879">
    <property type="entry name" value="TRANSCRIPTION INITIATION FACTOR TFIID"/>
    <property type="match status" value="1"/>
</dbReference>
<dbReference type="SMART" id="SM00320">
    <property type="entry name" value="WD40"/>
    <property type="match status" value="7"/>
</dbReference>
<evidence type="ECO:0000256" key="3">
    <source>
        <dbReference type="PROSITE-ProRule" id="PRU00221"/>
    </source>
</evidence>
<evidence type="ECO:0000256" key="2">
    <source>
        <dbReference type="ARBA" id="ARBA00022737"/>
    </source>
</evidence>
<dbReference type="RefSeq" id="WP_036314705.1">
    <property type="nucleotide sequence ID" value="NZ_JRQD01000005.1"/>
</dbReference>
<feature type="repeat" description="WD" evidence="3">
    <location>
        <begin position="175"/>
        <end position="209"/>
    </location>
</feature>
<keyword evidence="1 3" id="KW-0853">WD repeat</keyword>
<dbReference type="AlphaFoldDB" id="A0A0A0BE19"/>
<evidence type="ECO:0000313" key="4">
    <source>
        <dbReference type="EMBL" id="KGM06110.1"/>
    </source>
</evidence>
<dbReference type="SUPFAM" id="SSF50978">
    <property type="entry name" value="WD40 repeat-like"/>
    <property type="match status" value="1"/>
</dbReference>
<protein>
    <submittedName>
        <fullName evidence="4">WD-40 repeat protein</fullName>
    </submittedName>
</protein>
<dbReference type="InterPro" id="IPR001680">
    <property type="entry name" value="WD40_rpt"/>
</dbReference>
<dbReference type="PROSITE" id="PS50082">
    <property type="entry name" value="WD_REPEATS_2"/>
    <property type="match status" value="2"/>
</dbReference>
<name>A0A0A0BE19_9GAMM</name>
<dbReference type="InterPro" id="IPR036322">
    <property type="entry name" value="WD40_repeat_dom_sf"/>
</dbReference>
<gene>
    <name evidence="4" type="ORF">LP43_1983</name>
</gene>
<evidence type="ECO:0000256" key="1">
    <source>
        <dbReference type="ARBA" id="ARBA00022574"/>
    </source>
</evidence>
<dbReference type="STRING" id="392484.LP43_1983"/>
<comment type="caution">
    <text evidence="4">The sequence shown here is derived from an EMBL/GenBank/DDBJ whole genome shotgun (WGS) entry which is preliminary data.</text>
</comment>
<proteinExistence type="predicted"/>
<dbReference type="EMBL" id="JRQD01000005">
    <property type="protein sequence ID" value="KGM06110.1"/>
    <property type="molecule type" value="Genomic_DNA"/>
</dbReference>
<dbReference type="PROSITE" id="PS00678">
    <property type="entry name" value="WD_REPEATS_1"/>
    <property type="match status" value="2"/>
</dbReference>
<accession>A0A0A0BE19</accession>
<keyword evidence="2" id="KW-0677">Repeat</keyword>
<feature type="repeat" description="WD" evidence="3">
    <location>
        <begin position="209"/>
        <end position="250"/>
    </location>
</feature>
<dbReference type="InterPro" id="IPR019775">
    <property type="entry name" value="WD40_repeat_CS"/>
</dbReference>
<organism evidence="4 5">
    <name type="scientific">Methylophaga thiooxydans</name>
    <dbReference type="NCBI Taxonomy" id="392484"/>
    <lineage>
        <taxon>Bacteria</taxon>
        <taxon>Pseudomonadati</taxon>
        <taxon>Pseudomonadota</taxon>
        <taxon>Gammaproteobacteria</taxon>
        <taxon>Thiotrichales</taxon>
        <taxon>Piscirickettsiaceae</taxon>
        <taxon>Methylophaga</taxon>
    </lineage>
</organism>
<dbReference type="InterPro" id="IPR015943">
    <property type="entry name" value="WD40/YVTN_repeat-like_dom_sf"/>
</dbReference>